<reference evidence="4" key="1">
    <citation type="submission" date="2010-07" db="EMBL/GenBank/DDBJ databases">
        <title>The genome sequence of Gaeumannomyces graminis var. tritici strain R3-111a-1.</title>
        <authorList>
            <consortium name="The Broad Institute Genome Sequencing Platform"/>
            <person name="Ma L.-J."/>
            <person name="Dead R."/>
            <person name="Young S."/>
            <person name="Zeng Q."/>
            <person name="Koehrsen M."/>
            <person name="Alvarado L."/>
            <person name="Berlin A."/>
            <person name="Chapman S.B."/>
            <person name="Chen Z."/>
            <person name="Freedman E."/>
            <person name="Gellesch M."/>
            <person name="Goldberg J."/>
            <person name="Griggs A."/>
            <person name="Gujja S."/>
            <person name="Heilman E.R."/>
            <person name="Heiman D."/>
            <person name="Hepburn T."/>
            <person name="Howarth C."/>
            <person name="Jen D."/>
            <person name="Larson L."/>
            <person name="Mehta T."/>
            <person name="Neiman D."/>
            <person name="Pearson M."/>
            <person name="Roberts A."/>
            <person name="Saif S."/>
            <person name="Shea T."/>
            <person name="Shenoy N."/>
            <person name="Sisk P."/>
            <person name="Stolte C."/>
            <person name="Sykes S."/>
            <person name="Walk T."/>
            <person name="White J."/>
            <person name="Yandava C."/>
            <person name="Haas B."/>
            <person name="Nusbaum C."/>
            <person name="Birren B."/>
        </authorList>
    </citation>
    <scope>NUCLEOTIDE SEQUENCE [LARGE SCALE GENOMIC DNA]</scope>
    <source>
        <strain evidence="4">R3-111a-1</strain>
    </source>
</reference>
<evidence type="ECO:0000313" key="4">
    <source>
        <dbReference type="Proteomes" id="UP000006039"/>
    </source>
</evidence>
<evidence type="ECO:0000256" key="1">
    <source>
        <dbReference type="ARBA" id="ARBA00022801"/>
    </source>
</evidence>
<dbReference type="OrthoDB" id="444127at2759"/>
<dbReference type="Gene3D" id="3.40.50.1000">
    <property type="entry name" value="HAD superfamily/HAD-like"/>
    <property type="match status" value="1"/>
</dbReference>
<dbReference type="Gene3D" id="1.10.150.750">
    <property type="match status" value="1"/>
</dbReference>
<protein>
    <submittedName>
        <fullName evidence="2">Haloacid dehalogenase</fullName>
    </submittedName>
</protein>
<dbReference type="PANTHER" id="PTHR43316">
    <property type="entry name" value="HYDROLASE, HALOACID DELAHOGENASE-RELATED"/>
    <property type="match status" value="1"/>
</dbReference>
<evidence type="ECO:0000313" key="3">
    <source>
        <dbReference type="EnsemblFungi" id="EJT72182"/>
    </source>
</evidence>
<dbReference type="GO" id="GO:0016791">
    <property type="term" value="F:phosphatase activity"/>
    <property type="evidence" value="ECO:0007669"/>
    <property type="project" value="UniProtKB-ARBA"/>
</dbReference>
<dbReference type="VEuPathDB" id="FungiDB:GGTG_09049"/>
<reference evidence="3" key="5">
    <citation type="submission" date="2018-04" db="UniProtKB">
        <authorList>
            <consortium name="EnsemblFungi"/>
        </authorList>
    </citation>
    <scope>IDENTIFICATION</scope>
    <source>
        <strain evidence="3">R3-111a-1</strain>
    </source>
</reference>
<organism evidence="2">
    <name type="scientific">Gaeumannomyces tritici (strain R3-111a-1)</name>
    <name type="common">Wheat and barley take-all root rot fungus</name>
    <name type="synonym">Gaeumannomyces graminis var. tritici</name>
    <dbReference type="NCBI Taxonomy" id="644352"/>
    <lineage>
        <taxon>Eukaryota</taxon>
        <taxon>Fungi</taxon>
        <taxon>Dikarya</taxon>
        <taxon>Ascomycota</taxon>
        <taxon>Pezizomycotina</taxon>
        <taxon>Sordariomycetes</taxon>
        <taxon>Sordariomycetidae</taxon>
        <taxon>Magnaporthales</taxon>
        <taxon>Magnaporthaceae</taxon>
        <taxon>Gaeumannomyces</taxon>
    </lineage>
</organism>
<sequence length="241" mass="26206">MPALKDFAVLTFDVYGTLIDWETGIMTALQPLFAANDYTTTKDALLPVLGRLEAAQQAATPDMPYHDLLAAVHPQLASALGLTRAPPTPAESRAFGDSVGAWPAFPDTADALARLARHYKLVVLSNVDRASFAASRSGPLQGAHFDLVLTAQDIGSYKPDQRNFAYMLDKVEREFGVKKDGVLQTAQSQFHDHHPAKMAGVRSCWIARAGAVMGNRDEEVFDWKFDTLGQMADAAEAEASR</sequence>
<gene>
    <name evidence="3" type="primary">20349507</name>
    <name evidence="2" type="ORF">GGTG_09049</name>
</gene>
<reference evidence="2" key="2">
    <citation type="submission" date="2010-07" db="EMBL/GenBank/DDBJ databases">
        <authorList>
            <consortium name="The Broad Institute Genome Sequencing Platform"/>
            <consortium name="Broad Institute Genome Sequencing Center for Infectious Disease"/>
            <person name="Ma L.-J."/>
            <person name="Dead R."/>
            <person name="Young S."/>
            <person name="Zeng Q."/>
            <person name="Koehrsen M."/>
            <person name="Alvarado L."/>
            <person name="Berlin A."/>
            <person name="Chapman S.B."/>
            <person name="Chen Z."/>
            <person name="Freedman E."/>
            <person name="Gellesch M."/>
            <person name="Goldberg J."/>
            <person name="Griggs A."/>
            <person name="Gujja S."/>
            <person name="Heilman E.R."/>
            <person name="Heiman D."/>
            <person name="Hepburn T."/>
            <person name="Howarth C."/>
            <person name="Jen D."/>
            <person name="Larson L."/>
            <person name="Mehta T."/>
            <person name="Neiman D."/>
            <person name="Pearson M."/>
            <person name="Roberts A."/>
            <person name="Saif S."/>
            <person name="Shea T."/>
            <person name="Shenoy N."/>
            <person name="Sisk P."/>
            <person name="Stolte C."/>
            <person name="Sykes S."/>
            <person name="Walk T."/>
            <person name="White J."/>
            <person name="Yandava C."/>
            <person name="Haas B."/>
            <person name="Nusbaum C."/>
            <person name="Birren B."/>
        </authorList>
    </citation>
    <scope>NUCLEOTIDE SEQUENCE</scope>
    <source>
        <strain evidence="2">R3-111a-1</strain>
    </source>
</reference>
<dbReference type="Pfam" id="PF00702">
    <property type="entry name" value="Hydrolase"/>
    <property type="match status" value="1"/>
</dbReference>
<accession>J3P6A8</accession>
<dbReference type="InterPro" id="IPR051540">
    <property type="entry name" value="S-2-haloacid_dehalogenase"/>
</dbReference>
<dbReference type="SUPFAM" id="SSF56784">
    <property type="entry name" value="HAD-like"/>
    <property type="match status" value="1"/>
</dbReference>
<dbReference type="InterPro" id="IPR023214">
    <property type="entry name" value="HAD_sf"/>
</dbReference>
<dbReference type="NCBIfam" id="TIGR01493">
    <property type="entry name" value="HAD-SF-IA-v2"/>
    <property type="match status" value="1"/>
</dbReference>
<evidence type="ECO:0000313" key="2">
    <source>
        <dbReference type="EMBL" id="EJT72182.1"/>
    </source>
</evidence>
<dbReference type="GeneID" id="20349507"/>
<dbReference type="HOGENOM" id="CLU_045011_3_2_1"/>
<reference evidence="3" key="4">
    <citation type="journal article" date="2015" name="G3 (Bethesda)">
        <title>Genome sequences of three phytopathogenic species of the Magnaporthaceae family of fungi.</title>
        <authorList>
            <person name="Okagaki L.H."/>
            <person name="Nunes C.C."/>
            <person name="Sailsbery J."/>
            <person name="Clay B."/>
            <person name="Brown D."/>
            <person name="John T."/>
            <person name="Oh Y."/>
            <person name="Young N."/>
            <person name="Fitzgerald M."/>
            <person name="Haas B.J."/>
            <person name="Zeng Q."/>
            <person name="Young S."/>
            <person name="Adiconis X."/>
            <person name="Fan L."/>
            <person name="Levin J.Z."/>
            <person name="Mitchell T.K."/>
            <person name="Okubara P.A."/>
            <person name="Farman M.L."/>
            <person name="Kohn L.M."/>
            <person name="Birren B."/>
            <person name="Ma L.-J."/>
            <person name="Dean R.A."/>
        </authorList>
    </citation>
    <scope>NUCLEOTIDE SEQUENCE</scope>
    <source>
        <strain evidence="3">R3-111a-1</strain>
    </source>
</reference>
<dbReference type="EMBL" id="GL385399">
    <property type="protein sequence ID" value="EJT72182.1"/>
    <property type="molecule type" value="Genomic_DNA"/>
</dbReference>
<dbReference type="InterPro" id="IPR036412">
    <property type="entry name" value="HAD-like_sf"/>
</dbReference>
<name>J3P6A8_GAET3</name>
<dbReference type="Proteomes" id="UP000006039">
    <property type="component" value="Unassembled WGS sequence"/>
</dbReference>
<dbReference type="EnsemblFungi" id="EJT72182">
    <property type="protein sequence ID" value="EJT72182"/>
    <property type="gene ID" value="GGTG_09049"/>
</dbReference>
<proteinExistence type="predicted"/>
<dbReference type="eggNOG" id="ENOG502S0RM">
    <property type="taxonomic scope" value="Eukaryota"/>
</dbReference>
<reference evidence="2" key="3">
    <citation type="submission" date="2010-09" db="EMBL/GenBank/DDBJ databases">
        <title>Annotation of Gaeumannomyces graminis var. tritici R3-111a-1.</title>
        <authorList>
            <consortium name="The Broad Institute Genome Sequencing Platform"/>
            <person name="Ma L.-J."/>
            <person name="Dead R."/>
            <person name="Young S.K."/>
            <person name="Zeng Q."/>
            <person name="Gargeya S."/>
            <person name="Fitzgerald M."/>
            <person name="Haas B."/>
            <person name="Abouelleil A."/>
            <person name="Alvarado L."/>
            <person name="Arachchi H.M."/>
            <person name="Berlin A."/>
            <person name="Brown A."/>
            <person name="Chapman S.B."/>
            <person name="Chen Z."/>
            <person name="Dunbar C."/>
            <person name="Freedman E."/>
            <person name="Gearin G."/>
            <person name="Gellesch M."/>
            <person name="Goldberg J."/>
            <person name="Griggs A."/>
            <person name="Gujja S."/>
            <person name="Heiman D."/>
            <person name="Howarth C."/>
            <person name="Larson L."/>
            <person name="Lui A."/>
            <person name="MacDonald P.J.P."/>
            <person name="Mehta T."/>
            <person name="Montmayeur A."/>
            <person name="Murphy C."/>
            <person name="Neiman D."/>
            <person name="Pearson M."/>
            <person name="Priest M."/>
            <person name="Roberts A."/>
            <person name="Saif S."/>
            <person name="Shea T."/>
            <person name="Shenoy N."/>
            <person name="Sisk P."/>
            <person name="Stolte C."/>
            <person name="Sykes S."/>
            <person name="Yandava C."/>
            <person name="Wortman J."/>
            <person name="Nusbaum C."/>
            <person name="Birren B."/>
        </authorList>
    </citation>
    <scope>NUCLEOTIDE SEQUENCE</scope>
    <source>
        <strain evidence="2">R3-111a-1</strain>
    </source>
</reference>
<dbReference type="InterPro" id="IPR006439">
    <property type="entry name" value="HAD-SF_hydro_IA"/>
</dbReference>
<keyword evidence="1" id="KW-0378">Hydrolase</keyword>
<dbReference type="AlphaFoldDB" id="J3P6A8"/>
<keyword evidence="4" id="KW-1185">Reference proteome</keyword>
<dbReference type="PANTHER" id="PTHR43316:SF9">
    <property type="entry name" value="ACID DEHALOGENASE, PUTATIVE (AFU_ORTHOLOGUE AFUA_6G14460)-RELATED"/>
    <property type="match status" value="1"/>
</dbReference>
<dbReference type="RefSeq" id="XP_009225156.1">
    <property type="nucleotide sequence ID" value="XM_009226892.1"/>
</dbReference>